<proteinExistence type="predicted"/>
<organism evidence="2">
    <name type="scientific">viral metagenome</name>
    <dbReference type="NCBI Taxonomy" id="1070528"/>
    <lineage>
        <taxon>unclassified sequences</taxon>
        <taxon>metagenomes</taxon>
        <taxon>organismal metagenomes</taxon>
    </lineage>
</organism>
<protein>
    <submittedName>
        <fullName evidence="2">Uncharacterized protein</fullName>
    </submittedName>
</protein>
<evidence type="ECO:0000256" key="1">
    <source>
        <dbReference type="SAM" id="MobiDB-lite"/>
    </source>
</evidence>
<dbReference type="AlphaFoldDB" id="A0A6H1Z759"/>
<name>A0A6H1Z759_9ZZZZ</name>
<gene>
    <name evidence="2" type="ORF">MM171A00097_0015</name>
    <name evidence="3" type="ORF">MM171B00585_0013</name>
</gene>
<feature type="region of interest" description="Disordered" evidence="1">
    <location>
        <begin position="34"/>
        <end position="72"/>
    </location>
</feature>
<sequence>MAGTLRLDKGQLNDLIENVKANGGNSEELEGLLSEVEAEERQTKPGPPRATKRGGTSSRVQEEELTTEEHLNNEVGYLFPGGIHGELLERIIDIDRSCLGPVVKQMCRENGISTSKDKKVLVAKLLAQNVDPEAKD</sequence>
<reference evidence="2" key="1">
    <citation type="submission" date="2020-03" db="EMBL/GenBank/DDBJ databases">
        <title>The deep terrestrial virosphere.</title>
        <authorList>
            <person name="Holmfeldt K."/>
            <person name="Nilsson E."/>
            <person name="Simone D."/>
            <person name="Lopez-Fernandez M."/>
            <person name="Wu X."/>
            <person name="de Brujin I."/>
            <person name="Lundin D."/>
            <person name="Andersson A."/>
            <person name="Bertilsson S."/>
            <person name="Dopson M."/>
        </authorList>
    </citation>
    <scope>NUCLEOTIDE SEQUENCE</scope>
    <source>
        <strain evidence="2">MM171A00097</strain>
        <strain evidence="3">MM171B00585</strain>
    </source>
</reference>
<dbReference type="EMBL" id="MT143710">
    <property type="protein sequence ID" value="QJA43368.1"/>
    <property type="molecule type" value="Genomic_DNA"/>
</dbReference>
<evidence type="ECO:0000313" key="3">
    <source>
        <dbReference type="EMBL" id="QJB03685.1"/>
    </source>
</evidence>
<accession>A0A6H1Z759</accession>
<dbReference type="EMBL" id="MT143856">
    <property type="protein sequence ID" value="QJB03685.1"/>
    <property type="molecule type" value="Genomic_DNA"/>
</dbReference>
<evidence type="ECO:0000313" key="2">
    <source>
        <dbReference type="EMBL" id="QJA43368.1"/>
    </source>
</evidence>